<organism evidence="2 3">
    <name type="scientific">Haematococcus lacustris</name>
    <name type="common">Green alga</name>
    <name type="synonym">Haematococcus pluvialis</name>
    <dbReference type="NCBI Taxonomy" id="44745"/>
    <lineage>
        <taxon>Eukaryota</taxon>
        <taxon>Viridiplantae</taxon>
        <taxon>Chlorophyta</taxon>
        <taxon>core chlorophytes</taxon>
        <taxon>Chlorophyceae</taxon>
        <taxon>CS clade</taxon>
        <taxon>Chlamydomonadales</taxon>
        <taxon>Haematococcaceae</taxon>
        <taxon>Haematococcus</taxon>
    </lineage>
</organism>
<feature type="region of interest" description="Disordered" evidence="1">
    <location>
        <begin position="28"/>
        <end position="61"/>
    </location>
</feature>
<dbReference type="AlphaFoldDB" id="A0A6A0AA53"/>
<gene>
    <name evidence="2" type="ORF">HaLaN_28192</name>
</gene>
<feature type="region of interest" description="Disordered" evidence="1">
    <location>
        <begin position="142"/>
        <end position="178"/>
    </location>
</feature>
<evidence type="ECO:0000256" key="1">
    <source>
        <dbReference type="SAM" id="MobiDB-lite"/>
    </source>
</evidence>
<proteinExistence type="predicted"/>
<evidence type="ECO:0000313" key="3">
    <source>
        <dbReference type="Proteomes" id="UP000485058"/>
    </source>
</evidence>
<feature type="compositionally biased region" description="Low complexity" evidence="1">
    <location>
        <begin position="154"/>
        <end position="164"/>
    </location>
</feature>
<feature type="compositionally biased region" description="Low complexity" evidence="1">
    <location>
        <begin position="77"/>
        <end position="86"/>
    </location>
</feature>
<protein>
    <submittedName>
        <fullName evidence="2">Uncharacterized protein</fullName>
    </submittedName>
</protein>
<reference evidence="2 3" key="1">
    <citation type="submission" date="2020-02" db="EMBL/GenBank/DDBJ databases">
        <title>Draft genome sequence of Haematococcus lacustris strain NIES-144.</title>
        <authorList>
            <person name="Morimoto D."/>
            <person name="Nakagawa S."/>
            <person name="Yoshida T."/>
            <person name="Sawayama S."/>
        </authorList>
    </citation>
    <scope>NUCLEOTIDE SEQUENCE [LARGE SCALE GENOMIC DNA]</scope>
    <source>
        <strain evidence="2 3">NIES-144</strain>
    </source>
</reference>
<feature type="region of interest" description="Disordered" evidence="1">
    <location>
        <begin position="77"/>
        <end position="122"/>
    </location>
</feature>
<sequence length="229" mass="22558">MAACRQNCADAHQLPAPHPGLQPARLQLLQPGIGPGHTGHAPAAQLPLQDAGGQHGGGGTQQRGLAVLVAGKRPQQLHQAGAAQLGKGRGEGAGLRRPSGQGVAGQGAGRAGRRGRQGEVQPSQWAGLAALPPLACHTAGVVAGAGKGPGQQHPGEAGAAGSGTAPPPAQPAHGHLGWAAGQHGSWVAAPDRTSHTLEMAVVSRPADAGVGEEEGEALVVVLSRSECGT</sequence>
<name>A0A6A0AA53_HAELA</name>
<dbReference type="EMBL" id="BLLF01004393">
    <property type="protein sequence ID" value="GFH29516.1"/>
    <property type="molecule type" value="Genomic_DNA"/>
</dbReference>
<comment type="caution">
    <text evidence="2">The sequence shown here is derived from an EMBL/GenBank/DDBJ whole genome shotgun (WGS) entry which is preliminary data.</text>
</comment>
<keyword evidence="3" id="KW-1185">Reference proteome</keyword>
<dbReference type="Proteomes" id="UP000485058">
    <property type="component" value="Unassembled WGS sequence"/>
</dbReference>
<evidence type="ECO:0000313" key="2">
    <source>
        <dbReference type="EMBL" id="GFH29516.1"/>
    </source>
</evidence>
<accession>A0A6A0AA53</accession>